<evidence type="ECO:0000259" key="6">
    <source>
        <dbReference type="PROSITE" id="PS50931"/>
    </source>
</evidence>
<organism evidence="7 8">
    <name type="scientific">Rugosimonospora africana</name>
    <dbReference type="NCBI Taxonomy" id="556532"/>
    <lineage>
        <taxon>Bacteria</taxon>
        <taxon>Bacillati</taxon>
        <taxon>Actinomycetota</taxon>
        <taxon>Actinomycetes</taxon>
        <taxon>Micromonosporales</taxon>
        <taxon>Micromonosporaceae</taxon>
        <taxon>Rugosimonospora</taxon>
    </lineage>
</organism>
<dbReference type="SUPFAM" id="SSF46785">
    <property type="entry name" value="Winged helix' DNA-binding domain"/>
    <property type="match status" value="1"/>
</dbReference>
<gene>
    <name evidence="7" type="ORF">Raf01_06340</name>
</gene>
<dbReference type="GO" id="GO:0003677">
    <property type="term" value="F:DNA binding"/>
    <property type="evidence" value="ECO:0007669"/>
    <property type="project" value="UniProtKB-KW"/>
</dbReference>
<evidence type="ECO:0000256" key="1">
    <source>
        <dbReference type="ARBA" id="ARBA00009437"/>
    </source>
</evidence>
<evidence type="ECO:0000313" key="7">
    <source>
        <dbReference type="EMBL" id="GIH12462.1"/>
    </source>
</evidence>
<dbReference type="Proteomes" id="UP000642748">
    <property type="component" value="Unassembled WGS sequence"/>
</dbReference>
<proteinExistence type="inferred from homology"/>
<keyword evidence="8" id="KW-1185">Reference proteome</keyword>
<dbReference type="InterPro" id="IPR036388">
    <property type="entry name" value="WH-like_DNA-bd_sf"/>
</dbReference>
<dbReference type="PRINTS" id="PR00039">
    <property type="entry name" value="HTHLYSR"/>
</dbReference>
<name>A0A8J3VN50_9ACTN</name>
<sequence>MINSRQLEYFRAVARELHFTRAASALRIAQPALSQQIRKLERELGVTLFERDKHRVELTAAGASLLDHAERVLSDLAAVEAEMRGWAGGTRGQIRLGAARGLAAQLARLLAEFCAGYPDVDVELREESSDDMVADLTAGRLDAATLAGPPRQPGGRLSTHPLGREPLVLVTERGGGAPRRDRVPVADLDGADLVLYSPGSAVRELIVTALAAAGATPRVRFETREYGTARTLASVGLAAAILPRSVAEAPGPPVRVARLDPEPTWAPMLAWSANRRPAPALAAFLGFVIGHPELVSIPELDKQNSSP</sequence>
<dbReference type="Pfam" id="PF03466">
    <property type="entry name" value="LysR_substrate"/>
    <property type="match status" value="1"/>
</dbReference>
<comment type="similarity">
    <text evidence="1">Belongs to the LysR transcriptional regulatory family.</text>
</comment>
<keyword evidence="2" id="KW-0805">Transcription regulation</keyword>
<evidence type="ECO:0000256" key="3">
    <source>
        <dbReference type="ARBA" id="ARBA00023125"/>
    </source>
</evidence>
<dbReference type="InterPro" id="IPR036390">
    <property type="entry name" value="WH_DNA-bd_sf"/>
</dbReference>
<dbReference type="Pfam" id="PF00126">
    <property type="entry name" value="HTH_1"/>
    <property type="match status" value="1"/>
</dbReference>
<accession>A0A8J3VN50</accession>
<dbReference type="Gene3D" id="1.10.10.10">
    <property type="entry name" value="Winged helix-like DNA-binding domain superfamily/Winged helix DNA-binding domain"/>
    <property type="match status" value="1"/>
</dbReference>
<dbReference type="PROSITE" id="PS50931">
    <property type="entry name" value="HTH_LYSR"/>
    <property type="match status" value="1"/>
</dbReference>
<dbReference type="AlphaFoldDB" id="A0A8J3VN50"/>
<dbReference type="InterPro" id="IPR005119">
    <property type="entry name" value="LysR_subst-bd"/>
</dbReference>
<dbReference type="GO" id="GO:0032993">
    <property type="term" value="C:protein-DNA complex"/>
    <property type="evidence" value="ECO:0007669"/>
    <property type="project" value="TreeGrafter"/>
</dbReference>
<comment type="caution">
    <text evidence="7">The sequence shown here is derived from an EMBL/GenBank/DDBJ whole genome shotgun (WGS) entry which is preliminary data.</text>
</comment>
<dbReference type="InterPro" id="IPR000847">
    <property type="entry name" value="LysR_HTH_N"/>
</dbReference>
<dbReference type="PANTHER" id="PTHR30346">
    <property type="entry name" value="TRANSCRIPTIONAL DUAL REGULATOR HCAR-RELATED"/>
    <property type="match status" value="1"/>
</dbReference>
<feature type="domain" description="HTH lysR-type" evidence="6">
    <location>
        <begin position="2"/>
        <end position="59"/>
    </location>
</feature>
<dbReference type="GO" id="GO:0003700">
    <property type="term" value="F:DNA-binding transcription factor activity"/>
    <property type="evidence" value="ECO:0007669"/>
    <property type="project" value="InterPro"/>
</dbReference>
<dbReference type="SUPFAM" id="SSF53850">
    <property type="entry name" value="Periplasmic binding protein-like II"/>
    <property type="match status" value="1"/>
</dbReference>
<dbReference type="CDD" id="cd05466">
    <property type="entry name" value="PBP2_LTTR_substrate"/>
    <property type="match status" value="1"/>
</dbReference>
<reference evidence="7" key="1">
    <citation type="submission" date="2021-01" db="EMBL/GenBank/DDBJ databases">
        <title>Whole genome shotgun sequence of Rugosimonospora africana NBRC 104875.</title>
        <authorList>
            <person name="Komaki H."/>
            <person name="Tamura T."/>
        </authorList>
    </citation>
    <scope>NUCLEOTIDE SEQUENCE</scope>
    <source>
        <strain evidence="7">NBRC 104875</strain>
    </source>
</reference>
<keyword evidence="4" id="KW-0804">Transcription</keyword>
<dbReference type="Gene3D" id="3.40.190.290">
    <property type="match status" value="1"/>
</dbReference>
<dbReference type="PANTHER" id="PTHR30346:SF29">
    <property type="entry name" value="LYSR SUBSTRATE-BINDING"/>
    <property type="match status" value="1"/>
</dbReference>
<feature type="region of interest" description="Disordered" evidence="5">
    <location>
        <begin position="143"/>
        <end position="162"/>
    </location>
</feature>
<dbReference type="RefSeq" id="WP_203916187.1">
    <property type="nucleotide sequence ID" value="NZ_BONZ01000007.1"/>
</dbReference>
<evidence type="ECO:0000256" key="4">
    <source>
        <dbReference type="ARBA" id="ARBA00023163"/>
    </source>
</evidence>
<keyword evidence="3" id="KW-0238">DNA-binding</keyword>
<evidence type="ECO:0000256" key="2">
    <source>
        <dbReference type="ARBA" id="ARBA00023015"/>
    </source>
</evidence>
<dbReference type="EMBL" id="BONZ01000007">
    <property type="protein sequence ID" value="GIH12462.1"/>
    <property type="molecule type" value="Genomic_DNA"/>
</dbReference>
<evidence type="ECO:0000313" key="8">
    <source>
        <dbReference type="Proteomes" id="UP000642748"/>
    </source>
</evidence>
<protein>
    <submittedName>
        <fullName evidence="7">LysR family transcriptional regulator</fullName>
    </submittedName>
</protein>
<evidence type="ECO:0000256" key="5">
    <source>
        <dbReference type="SAM" id="MobiDB-lite"/>
    </source>
</evidence>
<dbReference type="FunFam" id="1.10.10.10:FF:000001">
    <property type="entry name" value="LysR family transcriptional regulator"/>
    <property type="match status" value="1"/>
</dbReference>